<dbReference type="STRING" id="284581.AMD01_14485"/>
<evidence type="ECO:0000313" key="2">
    <source>
        <dbReference type="Proteomes" id="UP000037558"/>
    </source>
</evidence>
<dbReference type="AlphaFoldDB" id="A0A0M0KZ83"/>
<keyword evidence="2" id="KW-1185">Reference proteome</keyword>
<sequence>MKTTLKITKALADPTRFHIYEYVSQVPKGSLVQEVSQKFKIHPNVARLHLTKLEQAKLLTSLKYQSPNGGRPSRLYKLAEKPIHLSFPTRNYELLASIAVEALDSLGEVGHEALFAYAYDFGINYVTLYYPQSIESSRPLSIDKKKILFVEAAGSLGFTAAFDEQHEQLVFSVQNSLFKEISFSNDDLPKEFHVSLLQGIVDAIFFDRSLTAVEPIPECTHTYAYTLSSIN</sequence>
<dbReference type="EMBL" id="LILC01000019">
    <property type="protein sequence ID" value="KOO43932.1"/>
    <property type="molecule type" value="Genomic_DNA"/>
</dbReference>
<accession>A0A0M0KZ83</accession>
<proteinExistence type="predicted"/>
<dbReference type="PATRIC" id="fig|284581.3.peg.3965"/>
<name>A0A0M0KZ83_9BACI</name>
<protein>
    <recommendedName>
        <fullName evidence="3">Transcriptional regulator</fullName>
    </recommendedName>
</protein>
<dbReference type="InterPro" id="IPR036390">
    <property type="entry name" value="WH_DNA-bd_sf"/>
</dbReference>
<evidence type="ECO:0008006" key="3">
    <source>
        <dbReference type="Google" id="ProtNLM"/>
    </source>
</evidence>
<dbReference type="Proteomes" id="UP000037558">
    <property type="component" value="Unassembled WGS sequence"/>
</dbReference>
<dbReference type="OrthoDB" id="2729610at2"/>
<evidence type="ECO:0000313" key="1">
    <source>
        <dbReference type="EMBL" id="KOO43932.1"/>
    </source>
</evidence>
<dbReference type="InterPro" id="IPR036388">
    <property type="entry name" value="WH-like_DNA-bd_sf"/>
</dbReference>
<dbReference type="SUPFAM" id="SSF46785">
    <property type="entry name" value="Winged helix' DNA-binding domain"/>
    <property type="match status" value="1"/>
</dbReference>
<gene>
    <name evidence="1" type="ORF">AMD01_14485</name>
</gene>
<comment type="caution">
    <text evidence="1">The sequence shown here is derived from an EMBL/GenBank/DDBJ whole genome shotgun (WGS) entry which is preliminary data.</text>
</comment>
<reference evidence="2" key="1">
    <citation type="submission" date="2015-08" db="EMBL/GenBank/DDBJ databases">
        <title>Fjat-14210 dsm16467.</title>
        <authorList>
            <person name="Liu B."/>
            <person name="Wang J."/>
            <person name="Zhu Y."/>
            <person name="Liu G."/>
            <person name="Chen Q."/>
            <person name="Chen Z."/>
            <person name="Lan J."/>
            <person name="Che J."/>
            <person name="Ge C."/>
            <person name="Shi H."/>
            <person name="Pan Z."/>
            <person name="Liu X."/>
        </authorList>
    </citation>
    <scope>NUCLEOTIDE SEQUENCE [LARGE SCALE GENOMIC DNA]</scope>
    <source>
        <strain evidence="2">DSM 16467</strain>
    </source>
</reference>
<dbReference type="RefSeq" id="WP_053402136.1">
    <property type="nucleotide sequence ID" value="NZ_JAUKEN010000001.1"/>
</dbReference>
<dbReference type="Gene3D" id="1.10.10.10">
    <property type="entry name" value="Winged helix-like DNA-binding domain superfamily/Winged helix DNA-binding domain"/>
    <property type="match status" value="1"/>
</dbReference>
<organism evidence="1 2">
    <name type="scientific">Priestia koreensis</name>
    <dbReference type="NCBI Taxonomy" id="284581"/>
    <lineage>
        <taxon>Bacteria</taxon>
        <taxon>Bacillati</taxon>
        <taxon>Bacillota</taxon>
        <taxon>Bacilli</taxon>
        <taxon>Bacillales</taxon>
        <taxon>Bacillaceae</taxon>
        <taxon>Priestia</taxon>
    </lineage>
</organism>